<dbReference type="EC" id="6.3.1.5" evidence="8 10"/>
<dbReference type="PANTHER" id="PTHR23090">
    <property type="entry name" value="NH 3 /GLUTAMINE-DEPENDENT NAD + SYNTHETASE"/>
    <property type="match status" value="1"/>
</dbReference>
<evidence type="ECO:0000256" key="9">
    <source>
        <dbReference type="RuleBase" id="RU003811"/>
    </source>
</evidence>
<comment type="pathway">
    <text evidence="8">Cofactor biosynthesis; NAD(+) biosynthesis; NAD(+) from deamido-NAD(+) (ammonia route): step 1/1.</text>
</comment>
<keyword evidence="2 8" id="KW-0436">Ligase</keyword>
<dbReference type="InterPro" id="IPR014729">
    <property type="entry name" value="Rossmann-like_a/b/a_fold"/>
</dbReference>
<gene>
    <name evidence="8" type="primary">nadE</name>
    <name evidence="12" type="ordered locus">Anamo_0701</name>
</gene>
<feature type="binding site" evidence="8">
    <location>
        <position position="40"/>
    </location>
    <ligand>
        <name>Mg(2+)</name>
        <dbReference type="ChEBI" id="CHEBI:18420"/>
    </ligand>
</feature>
<dbReference type="PATRIC" id="fig|891968.3.peg.696"/>
<dbReference type="Gene3D" id="3.40.50.620">
    <property type="entry name" value="HUPs"/>
    <property type="match status" value="1"/>
</dbReference>
<evidence type="ECO:0000313" key="12">
    <source>
        <dbReference type="EMBL" id="AFM21349.1"/>
    </source>
</evidence>
<evidence type="ECO:0000256" key="8">
    <source>
        <dbReference type="HAMAP-Rule" id="MF_00193"/>
    </source>
</evidence>
<keyword evidence="13" id="KW-1185">Reference proteome</keyword>
<keyword evidence="6 8" id="KW-0460">Magnesium</keyword>
<dbReference type="GO" id="GO:0008795">
    <property type="term" value="F:NAD+ synthase activity"/>
    <property type="evidence" value="ECO:0007669"/>
    <property type="project" value="UniProtKB-UniRule"/>
</dbReference>
<comment type="similarity">
    <text evidence="1 8 9">Belongs to the NAD synthetase family.</text>
</comment>
<comment type="subunit">
    <text evidence="8">Homodimer.</text>
</comment>
<accession>I4BVP2</accession>
<evidence type="ECO:0000256" key="2">
    <source>
        <dbReference type="ARBA" id="ARBA00022598"/>
    </source>
</evidence>
<feature type="binding site" evidence="8">
    <location>
        <position position="168"/>
    </location>
    <ligand>
        <name>ATP</name>
        <dbReference type="ChEBI" id="CHEBI:30616"/>
    </ligand>
</feature>
<dbReference type="GO" id="GO:0005524">
    <property type="term" value="F:ATP binding"/>
    <property type="evidence" value="ECO:0007669"/>
    <property type="project" value="UniProtKB-UniRule"/>
</dbReference>
<evidence type="ECO:0000256" key="10">
    <source>
        <dbReference type="RuleBase" id="RU003812"/>
    </source>
</evidence>
<evidence type="ECO:0000256" key="7">
    <source>
        <dbReference type="ARBA" id="ARBA00023027"/>
    </source>
</evidence>
<feature type="binding site" description="in other chain" evidence="8">
    <location>
        <begin position="236"/>
        <end position="237"/>
    </location>
    <ligand>
        <name>deamido-NAD(+)</name>
        <dbReference type="ChEBI" id="CHEBI:58437"/>
        <note>ligand shared between two neighboring subunits</note>
    </ligand>
</feature>
<dbReference type="SUPFAM" id="SSF52402">
    <property type="entry name" value="Adenine nucleotide alpha hydrolases-like"/>
    <property type="match status" value="1"/>
</dbReference>
<dbReference type="CDD" id="cd00553">
    <property type="entry name" value="NAD_synthase"/>
    <property type="match status" value="1"/>
</dbReference>
<dbReference type="InterPro" id="IPR003694">
    <property type="entry name" value="NAD_synthase"/>
</dbReference>
<feature type="domain" description="NAD/GMP synthase" evidence="11">
    <location>
        <begin position="13"/>
        <end position="241"/>
    </location>
</feature>
<feature type="binding site" evidence="8">
    <location>
        <begin position="34"/>
        <end position="41"/>
    </location>
    <ligand>
        <name>ATP</name>
        <dbReference type="ChEBI" id="CHEBI:30616"/>
    </ligand>
</feature>
<evidence type="ECO:0000256" key="1">
    <source>
        <dbReference type="ARBA" id="ARBA00005859"/>
    </source>
</evidence>
<dbReference type="GO" id="GO:0009435">
    <property type="term" value="P:NAD+ biosynthetic process"/>
    <property type="evidence" value="ECO:0007669"/>
    <property type="project" value="UniProtKB-UniRule"/>
</dbReference>
<evidence type="ECO:0000256" key="6">
    <source>
        <dbReference type="ARBA" id="ARBA00022842"/>
    </source>
</evidence>
<organism evidence="12 13">
    <name type="scientific">Acetomicrobium mobile (strain ATCC BAA-54 / DSM 13181 / JCM 12221 / NGA)</name>
    <name type="common">Anaerobaculum mobile</name>
    <dbReference type="NCBI Taxonomy" id="891968"/>
    <lineage>
        <taxon>Bacteria</taxon>
        <taxon>Thermotogati</taxon>
        <taxon>Synergistota</taxon>
        <taxon>Synergistia</taxon>
        <taxon>Synergistales</taxon>
        <taxon>Acetomicrobiaceae</taxon>
        <taxon>Acetomicrobium</taxon>
    </lineage>
</organism>
<evidence type="ECO:0000256" key="3">
    <source>
        <dbReference type="ARBA" id="ARBA00022723"/>
    </source>
</evidence>
<dbReference type="KEGG" id="amo:Anamo_0701"/>
<reference evidence="13" key="1">
    <citation type="journal article" date="2013" name="Stand. Genomic Sci.">
        <title>Complete genome sequence of the moderate thermophile Anaerobaculum mobile type strain (NGA(T)).</title>
        <authorList>
            <person name="Mavromatis K."/>
            <person name="Stackebrandt E."/>
            <person name="Held B."/>
            <person name="Lapidus A."/>
            <person name="Nolan M."/>
            <person name="Lucas S."/>
            <person name="Hammon N."/>
            <person name="Deshpande S."/>
            <person name="Cheng J.F."/>
            <person name="Tapia R."/>
            <person name="Goodwin L.A."/>
            <person name="Pitluck S."/>
            <person name="Liolios K."/>
            <person name="Pagani I."/>
            <person name="Ivanova N."/>
            <person name="Mikhailova N."/>
            <person name="Huntemann M."/>
            <person name="Pati A."/>
            <person name="Chen A."/>
            <person name="Palaniappan K."/>
            <person name="Land M."/>
            <person name="Rohde M."/>
            <person name="Spring S."/>
            <person name="Goker M."/>
            <person name="Woyke T."/>
            <person name="Detter J.C."/>
            <person name="Bristow J."/>
            <person name="Eisen J.A."/>
            <person name="Markowitz V."/>
            <person name="Hugenholtz P."/>
            <person name="Klenk H.P."/>
            <person name="Kyrpides N.C."/>
        </authorList>
    </citation>
    <scope>NUCLEOTIDE SEQUENCE</scope>
    <source>
        <strain evidence="13">ATCC BAA-54 / DSM 13181 / NGA</strain>
    </source>
</reference>
<dbReference type="UniPathway" id="UPA00253">
    <property type="reaction ID" value="UER00333"/>
</dbReference>
<sequence length="246" mass="27065">MNGIYRDPVYLKERIVAWIRDRVKEAGARGAVFGLSGGLDSSVLALLAKEALGYNNILGVIMPCESQPEDADLALMLAKSCLVPVQQVDLTPAYRALLDAIPFERGSMNALAMANIKPRLRMTTLYFFAQNCHFLVCGASNRDELELGYFTKHGDSGVDLLPMGDLLKGEVRLLAGHLGVPAPIISRPPSAGLWPGQTDEGELGATYDEIDRYLVTGEGDERVREIVERARRKSEHKRKMPPICKI</sequence>
<dbReference type="InterPro" id="IPR022926">
    <property type="entry name" value="NH(3)-dep_NAD(+)_synth"/>
</dbReference>
<feature type="binding site" evidence="8">
    <location>
        <position position="159"/>
    </location>
    <ligand>
        <name>deamido-NAD(+)</name>
        <dbReference type="ChEBI" id="CHEBI:58437"/>
        <note>ligand shared between two neighboring subunits</note>
    </ligand>
</feature>
<comment type="catalytic activity">
    <reaction evidence="8 10">
        <text>deamido-NAD(+) + NH4(+) + ATP = AMP + diphosphate + NAD(+) + H(+)</text>
        <dbReference type="Rhea" id="RHEA:21188"/>
        <dbReference type="ChEBI" id="CHEBI:15378"/>
        <dbReference type="ChEBI" id="CHEBI:28938"/>
        <dbReference type="ChEBI" id="CHEBI:30616"/>
        <dbReference type="ChEBI" id="CHEBI:33019"/>
        <dbReference type="ChEBI" id="CHEBI:57540"/>
        <dbReference type="ChEBI" id="CHEBI:58437"/>
        <dbReference type="ChEBI" id="CHEBI:456215"/>
        <dbReference type="EC" id="6.3.1.5"/>
    </reaction>
</comment>
<dbReference type="NCBIfam" id="TIGR00552">
    <property type="entry name" value="nadE"/>
    <property type="match status" value="1"/>
</dbReference>
<feature type="binding site" description="in other chain" evidence="8">
    <location>
        <position position="152"/>
    </location>
    <ligand>
        <name>deamido-NAD(+)</name>
        <dbReference type="ChEBI" id="CHEBI:58437"/>
        <note>ligand shared between two neighboring subunits</note>
    </ligand>
</feature>
<evidence type="ECO:0000313" key="13">
    <source>
        <dbReference type="Proteomes" id="UP000006061"/>
    </source>
</evidence>
<dbReference type="EMBL" id="CP003198">
    <property type="protein sequence ID" value="AFM21349.1"/>
    <property type="molecule type" value="Genomic_DNA"/>
</dbReference>
<name>I4BVP2_ACEMN</name>
<feature type="binding site" evidence="8">
    <location>
        <position position="190"/>
    </location>
    <ligand>
        <name>ATP</name>
        <dbReference type="ChEBI" id="CHEBI:30616"/>
    </ligand>
</feature>
<dbReference type="HOGENOM" id="CLU_059327_1_1_0"/>
<feature type="binding site" evidence="8">
    <location>
        <position position="144"/>
    </location>
    <ligand>
        <name>Mg(2+)</name>
        <dbReference type="ChEBI" id="CHEBI:18420"/>
    </ligand>
</feature>
<keyword evidence="7 8" id="KW-0520">NAD</keyword>
<comment type="caution">
    <text evidence="8">Lacks conserved residue(s) required for the propagation of feature annotation.</text>
</comment>
<dbReference type="GO" id="GO:0005737">
    <property type="term" value="C:cytoplasm"/>
    <property type="evidence" value="ECO:0007669"/>
    <property type="project" value="InterPro"/>
</dbReference>
<evidence type="ECO:0000256" key="5">
    <source>
        <dbReference type="ARBA" id="ARBA00022840"/>
    </source>
</evidence>
<keyword evidence="3 8" id="KW-0479">Metal-binding</keyword>
<dbReference type="STRING" id="891968.Anamo_0701"/>
<dbReference type="GO" id="GO:0004359">
    <property type="term" value="F:glutaminase activity"/>
    <property type="evidence" value="ECO:0007669"/>
    <property type="project" value="InterPro"/>
</dbReference>
<keyword evidence="5 8" id="KW-0067">ATP-binding</keyword>
<dbReference type="InterPro" id="IPR022310">
    <property type="entry name" value="NAD/GMP_synthase"/>
</dbReference>
<dbReference type="Proteomes" id="UP000006061">
    <property type="component" value="Chromosome"/>
</dbReference>
<dbReference type="GO" id="GO:0046872">
    <property type="term" value="F:metal ion binding"/>
    <property type="evidence" value="ECO:0007669"/>
    <property type="project" value="UniProtKB-KW"/>
</dbReference>
<dbReference type="PANTHER" id="PTHR23090:SF9">
    <property type="entry name" value="GLUTAMINE-DEPENDENT NAD(+) SYNTHETASE"/>
    <property type="match status" value="1"/>
</dbReference>
<dbReference type="AlphaFoldDB" id="I4BVP2"/>
<dbReference type="eggNOG" id="COG0171">
    <property type="taxonomic scope" value="Bacteria"/>
</dbReference>
<proteinExistence type="inferred from homology"/>
<comment type="function">
    <text evidence="8">Catalyzes the ATP-dependent amidation of deamido-NAD to form NAD. Uses ammonia as a nitrogen source.</text>
</comment>
<keyword evidence="4 8" id="KW-0547">Nucleotide-binding</keyword>
<feature type="binding site" description="in other chain" evidence="8">
    <location>
        <position position="119"/>
    </location>
    <ligand>
        <name>deamido-NAD(+)</name>
        <dbReference type="ChEBI" id="CHEBI:58437"/>
        <note>ligand shared between two neighboring subunits</note>
    </ligand>
</feature>
<dbReference type="Pfam" id="PF02540">
    <property type="entry name" value="NAD_synthase"/>
    <property type="match status" value="1"/>
</dbReference>
<evidence type="ECO:0000256" key="4">
    <source>
        <dbReference type="ARBA" id="ARBA00022741"/>
    </source>
</evidence>
<protein>
    <recommendedName>
        <fullName evidence="8 10">NH(3)-dependent NAD(+) synthetase</fullName>
        <ecNumber evidence="8 10">6.3.1.5</ecNumber>
    </recommendedName>
</protein>
<dbReference type="HAMAP" id="MF_00193">
    <property type="entry name" value="NadE_ammonia_dep"/>
    <property type="match status" value="1"/>
</dbReference>
<dbReference type="GO" id="GO:0003952">
    <property type="term" value="F:NAD+ synthase (glutamine-hydrolyzing) activity"/>
    <property type="evidence" value="ECO:0007669"/>
    <property type="project" value="InterPro"/>
</dbReference>
<evidence type="ECO:0000259" key="11">
    <source>
        <dbReference type="Pfam" id="PF02540"/>
    </source>
</evidence>